<protein>
    <submittedName>
        <fullName evidence="2">Uncharacterized protein</fullName>
    </submittedName>
</protein>
<dbReference type="EMBL" id="JAPEVB010000004">
    <property type="protein sequence ID" value="KAJ4389831.1"/>
    <property type="molecule type" value="Genomic_DNA"/>
</dbReference>
<keyword evidence="3" id="KW-1185">Reference proteome</keyword>
<evidence type="ECO:0000256" key="1">
    <source>
        <dbReference type="SAM" id="MobiDB-lite"/>
    </source>
</evidence>
<feature type="compositionally biased region" description="Polar residues" evidence="1">
    <location>
        <begin position="1"/>
        <end position="10"/>
    </location>
</feature>
<organism evidence="2 3">
    <name type="scientific">Gnomoniopsis smithogilvyi</name>
    <dbReference type="NCBI Taxonomy" id="1191159"/>
    <lineage>
        <taxon>Eukaryota</taxon>
        <taxon>Fungi</taxon>
        <taxon>Dikarya</taxon>
        <taxon>Ascomycota</taxon>
        <taxon>Pezizomycotina</taxon>
        <taxon>Sordariomycetes</taxon>
        <taxon>Sordariomycetidae</taxon>
        <taxon>Diaporthales</taxon>
        <taxon>Gnomoniaceae</taxon>
        <taxon>Gnomoniopsis</taxon>
    </lineage>
</organism>
<dbReference type="OrthoDB" id="5226586at2759"/>
<dbReference type="Proteomes" id="UP001140453">
    <property type="component" value="Unassembled WGS sequence"/>
</dbReference>
<comment type="caution">
    <text evidence="2">The sequence shown here is derived from an EMBL/GenBank/DDBJ whole genome shotgun (WGS) entry which is preliminary data.</text>
</comment>
<evidence type="ECO:0000313" key="3">
    <source>
        <dbReference type="Proteomes" id="UP001140453"/>
    </source>
</evidence>
<dbReference type="AlphaFoldDB" id="A0A9W8YSG0"/>
<evidence type="ECO:0000313" key="2">
    <source>
        <dbReference type="EMBL" id="KAJ4389831.1"/>
    </source>
</evidence>
<proteinExistence type="predicted"/>
<reference evidence="2" key="1">
    <citation type="submission" date="2022-10" db="EMBL/GenBank/DDBJ databases">
        <title>Tapping the CABI collections for fungal endophytes: first genome assemblies for Collariella, Neodidymelliopsis, Ascochyta clinopodiicola, Didymella pomorum, Didymosphaeria variabile, Neocosmospora piperis and Neocucurbitaria cava.</title>
        <authorList>
            <person name="Hill R."/>
        </authorList>
    </citation>
    <scope>NUCLEOTIDE SEQUENCE</scope>
    <source>
        <strain evidence="2">IMI 355082</strain>
    </source>
</reference>
<sequence>MVTNSPTSPASVDDLKESYNASPVEQSDKKLNADTAQGGEPTRKRKTSQPSSKLSIHPTPYATPQSSVLNPYALAAPPNNERSYLLDNRQRQHERGKRLADALHIIEVRITSTQSKGEARKLRKEAGLLKKKVAESLRQQELITLRLKDIENEELRRNPYWQAESAGSMPYAAPWSSYSPIVPWSPMTFPMMPPIHGPISPLTPLPPGLYHPSPIVPSPLTSPYWLGAQVQYPYQMMGPYVQADPAYYLGTSFEQAYMPDLVAGPPSRRQSLAPSNAKLRGTKHKTNKSIDFRLPQEETYKGRRWSLADTFSPTPKDKRMSIPGLETIWKENNGKEE</sequence>
<feature type="region of interest" description="Disordered" evidence="1">
    <location>
        <begin position="305"/>
        <end position="337"/>
    </location>
</feature>
<gene>
    <name evidence="2" type="ORF">N0V93_007303</name>
</gene>
<accession>A0A9W8YSG0</accession>
<feature type="region of interest" description="Disordered" evidence="1">
    <location>
        <begin position="1"/>
        <end position="67"/>
    </location>
</feature>
<feature type="compositionally biased region" description="Basic and acidic residues" evidence="1">
    <location>
        <begin position="328"/>
        <end position="337"/>
    </location>
</feature>
<name>A0A9W8YSG0_9PEZI</name>